<dbReference type="PANTHER" id="PTHR43618">
    <property type="entry name" value="7-ALPHA-HYDROXYSTEROID DEHYDROGENASE"/>
    <property type="match status" value="1"/>
</dbReference>
<evidence type="ECO:0000256" key="2">
    <source>
        <dbReference type="ARBA" id="ARBA00022857"/>
    </source>
</evidence>
<evidence type="ECO:0000256" key="3">
    <source>
        <dbReference type="ARBA" id="ARBA00023002"/>
    </source>
</evidence>
<dbReference type="PRINTS" id="PR00080">
    <property type="entry name" value="SDRFAMILY"/>
</dbReference>
<protein>
    <submittedName>
        <fullName evidence="5">Unannotated protein</fullName>
    </submittedName>
</protein>
<keyword evidence="2" id="KW-0521">NADP</keyword>
<dbReference type="PRINTS" id="PR00081">
    <property type="entry name" value="GDHRDH"/>
</dbReference>
<name>A0A6J6X5T8_9ZZZZ</name>
<dbReference type="FunFam" id="3.40.50.720:FF:000084">
    <property type="entry name" value="Short-chain dehydrogenase reductase"/>
    <property type="match status" value="1"/>
</dbReference>
<dbReference type="Gene3D" id="3.40.50.720">
    <property type="entry name" value="NAD(P)-binding Rossmann-like Domain"/>
    <property type="match status" value="1"/>
</dbReference>
<evidence type="ECO:0000313" key="5">
    <source>
        <dbReference type="EMBL" id="CAB4791749.1"/>
    </source>
</evidence>
<comment type="similarity">
    <text evidence="1">Belongs to the short-chain dehydrogenases/reductases (SDR) family.</text>
</comment>
<keyword evidence="3" id="KW-0560">Oxidoreductase</keyword>
<dbReference type="PANTHER" id="PTHR43618:SF17">
    <property type="entry name" value="RHAMNOLIPIDS BIOSYNTHESIS 3-OXOACYL-[ACYL-CARRIER-PROTEIN] REDUCTASE"/>
    <property type="match status" value="1"/>
</dbReference>
<dbReference type="SMART" id="SM00822">
    <property type="entry name" value="PKS_KR"/>
    <property type="match status" value="1"/>
</dbReference>
<dbReference type="Pfam" id="PF13561">
    <property type="entry name" value="adh_short_C2"/>
    <property type="match status" value="1"/>
</dbReference>
<dbReference type="EMBL" id="CAFAAB010000172">
    <property type="protein sequence ID" value="CAB4791749.1"/>
    <property type="molecule type" value="Genomic_DNA"/>
</dbReference>
<dbReference type="InterPro" id="IPR057326">
    <property type="entry name" value="KR_dom"/>
</dbReference>
<dbReference type="InterPro" id="IPR052178">
    <property type="entry name" value="Sec_Metab_Biosynth_SDR"/>
</dbReference>
<organism evidence="5">
    <name type="scientific">freshwater metagenome</name>
    <dbReference type="NCBI Taxonomy" id="449393"/>
    <lineage>
        <taxon>unclassified sequences</taxon>
        <taxon>metagenomes</taxon>
        <taxon>ecological metagenomes</taxon>
    </lineage>
</organism>
<proteinExistence type="inferred from homology"/>
<sequence>MMNLFDVSGKVVLVTGGSRGIGEMIARGFVDGGAKVYISSRKAEVCEALAAELSANGGTCIAIPADLSTEAECLRLAYELGQRENHLDVLVNNAGATWGAPMAETDESAFERVLALNVKGVFHLTKFLRPMLERAGTADSPARVINIGSIDGIHVPIMDTFAYSTSKAAVHQLTRHMAKSMAPTITVNAIAPGPFESKMMKATLDAFGDSIAAGAPMKRIGRPDDVAGTAIFLASRASSYITGVILPVDGGIATVG</sequence>
<evidence type="ECO:0000256" key="1">
    <source>
        <dbReference type="ARBA" id="ARBA00006484"/>
    </source>
</evidence>
<reference evidence="5" key="1">
    <citation type="submission" date="2020-05" db="EMBL/GenBank/DDBJ databases">
        <authorList>
            <person name="Chiriac C."/>
            <person name="Salcher M."/>
            <person name="Ghai R."/>
            <person name="Kavagutti S V."/>
        </authorList>
    </citation>
    <scope>NUCLEOTIDE SEQUENCE</scope>
</reference>
<dbReference type="InterPro" id="IPR036291">
    <property type="entry name" value="NAD(P)-bd_dom_sf"/>
</dbReference>
<dbReference type="InterPro" id="IPR020904">
    <property type="entry name" value="Sc_DH/Rdtase_CS"/>
</dbReference>
<evidence type="ECO:0000259" key="4">
    <source>
        <dbReference type="SMART" id="SM00822"/>
    </source>
</evidence>
<dbReference type="SUPFAM" id="SSF51735">
    <property type="entry name" value="NAD(P)-binding Rossmann-fold domains"/>
    <property type="match status" value="1"/>
</dbReference>
<feature type="domain" description="Ketoreductase" evidence="4">
    <location>
        <begin position="10"/>
        <end position="193"/>
    </location>
</feature>
<dbReference type="GO" id="GO:0016491">
    <property type="term" value="F:oxidoreductase activity"/>
    <property type="evidence" value="ECO:0007669"/>
    <property type="project" value="UniProtKB-KW"/>
</dbReference>
<dbReference type="InterPro" id="IPR002347">
    <property type="entry name" value="SDR_fam"/>
</dbReference>
<dbReference type="AlphaFoldDB" id="A0A6J6X5T8"/>
<gene>
    <name evidence="5" type="ORF">UFOPK2958_01264</name>
</gene>
<accession>A0A6J6X5T8</accession>
<dbReference type="PROSITE" id="PS00061">
    <property type="entry name" value="ADH_SHORT"/>
    <property type="match status" value="1"/>
</dbReference>